<proteinExistence type="predicted"/>
<evidence type="ECO:0000313" key="4">
    <source>
        <dbReference type="Proteomes" id="UP000721954"/>
    </source>
</evidence>
<dbReference type="Proteomes" id="UP000721954">
    <property type="component" value="Unassembled WGS sequence"/>
</dbReference>
<feature type="region of interest" description="Disordered" evidence="1">
    <location>
        <begin position="1"/>
        <end position="24"/>
    </location>
</feature>
<dbReference type="RefSeq" id="WP_209214295.1">
    <property type="nucleotide sequence ID" value="NZ_JAFFZM010000028.1"/>
</dbReference>
<evidence type="ECO:0000313" key="3">
    <source>
        <dbReference type="EMBL" id="MBO8202795.1"/>
    </source>
</evidence>
<feature type="compositionally biased region" description="Polar residues" evidence="1">
    <location>
        <begin position="1"/>
        <end position="12"/>
    </location>
</feature>
<evidence type="ECO:0000259" key="2">
    <source>
        <dbReference type="Pfam" id="PF21780"/>
    </source>
</evidence>
<name>A0ABS3Y5A3_9ACTN</name>
<dbReference type="EMBL" id="JAFFZM010000028">
    <property type="protein sequence ID" value="MBO8202795.1"/>
    <property type="molecule type" value="Genomic_DNA"/>
</dbReference>
<keyword evidence="4" id="KW-1185">Reference proteome</keyword>
<reference evidence="3 4" key="1">
    <citation type="submission" date="2021-02" db="EMBL/GenBank/DDBJ databases">
        <title>Streptomyces spirodelae sp. nov., isolated from duckweed.</title>
        <authorList>
            <person name="Saimee Y."/>
            <person name="Duangmal K."/>
        </authorList>
    </citation>
    <scope>NUCLEOTIDE SEQUENCE [LARGE SCALE GENOMIC DNA]</scope>
    <source>
        <strain evidence="3 4">DSM 42105</strain>
    </source>
</reference>
<dbReference type="Pfam" id="PF21780">
    <property type="entry name" value="DUF6875"/>
    <property type="match status" value="1"/>
</dbReference>
<dbReference type="InterPro" id="IPR049240">
    <property type="entry name" value="DUF6875"/>
</dbReference>
<accession>A0ABS3Y5A3</accession>
<evidence type="ECO:0000256" key="1">
    <source>
        <dbReference type="SAM" id="MobiDB-lite"/>
    </source>
</evidence>
<gene>
    <name evidence="3" type="ORF">JW613_31640</name>
</gene>
<protein>
    <recommendedName>
        <fullName evidence="2">DUF6875 domain-containing protein</fullName>
    </recommendedName>
</protein>
<sequence>MQIPISSGSLPQERTEAEGPPASPLVEAGRRWVEEFITRPHEGTNREGAVCPFVESAMKARTFLLEEWEVDPGIDAEGLVQVVRRMAEAFEATRWEGRNSVLHTLVLVLSGLTERRYHLLDEAHRLVKPELVGRGLMVAQFHPHCDERAARNPDFRVARAPVPMLAMRRMAFHDVLFLDSDPEWFAAYEERYGKRHERGSVADPLFAETFAVARDRWNGA</sequence>
<dbReference type="GeneID" id="96263168"/>
<comment type="caution">
    <text evidence="3">The sequence shown here is derived from an EMBL/GenBank/DDBJ whole genome shotgun (WGS) entry which is preliminary data.</text>
</comment>
<feature type="domain" description="DUF6875" evidence="2">
    <location>
        <begin position="30"/>
        <end position="198"/>
    </location>
</feature>
<organism evidence="3 4">
    <name type="scientific">Streptomyces smyrnaeus</name>
    <dbReference type="NCBI Taxonomy" id="1387713"/>
    <lineage>
        <taxon>Bacteria</taxon>
        <taxon>Bacillati</taxon>
        <taxon>Actinomycetota</taxon>
        <taxon>Actinomycetes</taxon>
        <taxon>Kitasatosporales</taxon>
        <taxon>Streptomycetaceae</taxon>
        <taxon>Streptomyces</taxon>
    </lineage>
</organism>